<feature type="transmembrane region" description="Helical" evidence="10">
    <location>
        <begin position="65"/>
        <end position="85"/>
    </location>
</feature>
<dbReference type="PRINTS" id="PR01264">
    <property type="entry name" value="MECHCHANNEL"/>
</dbReference>
<name>A0A4Q9B6A9_9DEIN</name>
<evidence type="ECO:0000256" key="4">
    <source>
        <dbReference type="ARBA" id="ARBA00022475"/>
    </source>
</evidence>
<dbReference type="HAMAP" id="MF_00115">
    <property type="entry name" value="MscL"/>
    <property type="match status" value="1"/>
</dbReference>
<evidence type="ECO:0000256" key="8">
    <source>
        <dbReference type="ARBA" id="ARBA00023136"/>
    </source>
</evidence>
<dbReference type="InterPro" id="IPR019823">
    <property type="entry name" value="Mechanosensitive_channel_CS"/>
</dbReference>
<dbReference type="GO" id="GO:0005886">
    <property type="term" value="C:plasma membrane"/>
    <property type="evidence" value="ECO:0007669"/>
    <property type="project" value="UniProtKB-SubCell"/>
</dbReference>
<dbReference type="OrthoDB" id="9810350at2"/>
<dbReference type="Proteomes" id="UP000292858">
    <property type="component" value="Unassembled WGS sequence"/>
</dbReference>
<dbReference type="InterPro" id="IPR001185">
    <property type="entry name" value="MS_channel"/>
</dbReference>
<evidence type="ECO:0000256" key="3">
    <source>
        <dbReference type="ARBA" id="ARBA00022448"/>
    </source>
</evidence>
<dbReference type="InterPro" id="IPR036019">
    <property type="entry name" value="MscL_channel"/>
</dbReference>
<comment type="caution">
    <text evidence="11">The sequence shown here is derived from an EMBL/GenBank/DDBJ whole genome shotgun (WGS) entry which is preliminary data.</text>
</comment>
<protein>
    <recommendedName>
        <fullName evidence="10">Large-conductance mechanosensitive channel</fullName>
    </recommendedName>
</protein>
<dbReference type="PANTHER" id="PTHR30266">
    <property type="entry name" value="MECHANOSENSITIVE CHANNEL MSCL"/>
    <property type="match status" value="1"/>
</dbReference>
<gene>
    <name evidence="10 11" type="primary">mscL</name>
    <name evidence="11" type="ORF">ETP66_02465</name>
</gene>
<sequence>MLKGFRDFLMRGNVVDLAVAVVIGGAFGQVVNSLVADVLTPLIGALGGAPDFSALKLGPVAVGKFVNALVNFVVVGVAIYFLVVVPMQGVQKRLKREAEAVPSPPPEPPEEVRLLREILAELRKRA</sequence>
<dbReference type="NCBIfam" id="TIGR00220">
    <property type="entry name" value="mscL"/>
    <property type="match status" value="1"/>
</dbReference>
<evidence type="ECO:0000256" key="9">
    <source>
        <dbReference type="ARBA" id="ARBA00023303"/>
    </source>
</evidence>
<dbReference type="PANTHER" id="PTHR30266:SF2">
    <property type="entry name" value="LARGE-CONDUCTANCE MECHANOSENSITIVE CHANNEL"/>
    <property type="match status" value="1"/>
</dbReference>
<dbReference type="EMBL" id="SIJL01000002">
    <property type="protein sequence ID" value="TBH21492.1"/>
    <property type="molecule type" value="Genomic_DNA"/>
</dbReference>
<evidence type="ECO:0000256" key="6">
    <source>
        <dbReference type="ARBA" id="ARBA00022989"/>
    </source>
</evidence>
<keyword evidence="9 10" id="KW-0407">Ion channel</keyword>
<keyword evidence="5 10" id="KW-0812">Transmembrane</keyword>
<dbReference type="AlphaFoldDB" id="A0A4Q9B6A9"/>
<dbReference type="Gene3D" id="1.10.1200.120">
    <property type="entry name" value="Large-conductance mechanosensitive channel, MscL, domain 1"/>
    <property type="match status" value="1"/>
</dbReference>
<organism evidence="11 12">
    <name type="scientific">Thermus thermamylovorans</name>
    <dbReference type="NCBI Taxonomy" id="2509362"/>
    <lineage>
        <taxon>Bacteria</taxon>
        <taxon>Thermotogati</taxon>
        <taxon>Deinococcota</taxon>
        <taxon>Deinococci</taxon>
        <taxon>Thermales</taxon>
        <taxon>Thermaceae</taxon>
        <taxon>Thermus</taxon>
    </lineage>
</organism>
<keyword evidence="4 10" id="KW-1003">Cell membrane</keyword>
<dbReference type="SUPFAM" id="SSF81330">
    <property type="entry name" value="Gated mechanosensitive channel"/>
    <property type="match status" value="1"/>
</dbReference>
<dbReference type="RefSeq" id="WP_130840287.1">
    <property type="nucleotide sequence ID" value="NZ_SIJL01000002.1"/>
</dbReference>
<keyword evidence="7 10" id="KW-0406">Ion transport</keyword>
<keyword evidence="12" id="KW-1185">Reference proteome</keyword>
<dbReference type="Pfam" id="PF01741">
    <property type="entry name" value="MscL"/>
    <property type="match status" value="1"/>
</dbReference>
<evidence type="ECO:0000313" key="12">
    <source>
        <dbReference type="Proteomes" id="UP000292858"/>
    </source>
</evidence>
<comment type="subcellular location">
    <subcellularLocation>
        <location evidence="1 10">Cell membrane</location>
        <topology evidence="1 10">Multi-pass membrane protein</topology>
    </subcellularLocation>
</comment>
<comment type="similarity">
    <text evidence="2 10">Belongs to the MscL family.</text>
</comment>
<dbReference type="GO" id="GO:0008381">
    <property type="term" value="F:mechanosensitive monoatomic ion channel activity"/>
    <property type="evidence" value="ECO:0007669"/>
    <property type="project" value="UniProtKB-UniRule"/>
</dbReference>
<feature type="transmembrane region" description="Helical" evidence="10">
    <location>
        <begin position="12"/>
        <end position="31"/>
    </location>
</feature>
<evidence type="ECO:0000256" key="10">
    <source>
        <dbReference type="HAMAP-Rule" id="MF_00115"/>
    </source>
</evidence>
<comment type="subunit">
    <text evidence="10">Homopentamer.</text>
</comment>
<comment type="function">
    <text evidence="10">Channel that opens in response to stretch forces in the membrane lipid bilayer. May participate in the regulation of osmotic pressure changes within the cell.</text>
</comment>
<evidence type="ECO:0000313" key="11">
    <source>
        <dbReference type="EMBL" id="TBH21492.1"/>
    </source>
</evidence>
<evidence type="ECO:0000256" key="2">
    <source>
        <dbReference type="ARBA" id="ARBA00007254"/>
    </source>
</evidence>
<reference evidence="11 12" key="1">
    <citation type="submission" date="2019-02" db="EMBL/GenBank/DDBJ databases">
        <title>Thermus sp. a novel from hot spring.</title>
        <authorList>
            <person name="Zhao Z."/>
        </authorList>
    </citation>
    <scope>NUCLEOTIDE SEQUENCE [LARGE SCALE GENOMIC DNA]</scope>
    <source>
        <strain evidence="11 12">CFH 72773T</strain>
    </source>
</reference>
<evidence type="ECO:0000256" key="1">
    <source>
        <dbReference type="ARBA" id="ARBA00004651"/>
    </source>
</evidence>
<keyword evidence="8 10" id="KW-0472">Membrane</keyword>
<proteinExistence type="inferred from homology"/>
<accession>A0A4Q9B6A9</accession>
<evidence type="ECO:0000256" key="5">
    <source>
        <dbReference type="ARBA" id="ARBA00022692"/>
    </source>
</evidence>
<dbReference type="InterPro" id="IPR037673">
    <property type="entry name" value="MSC/AndL"/>
</dbReference>
<evidence type="ECO:0000256" key="7">
    <source>
        <dbReference type="ARBA" id="ARBA00023065"/>
    </source>
</evidence>
<dbReference type="PROSITE" id="PS01327">
    <property type="entry name" value="MSCL"/>
    <property type="match status" value="1"/>
</dbReference>
<keyword evidence="6 10" id="KW-1133">Transmembrane helix</keyword>
<keyword evidence="3 10" id="KW-0813">Transport</keyword>